<dbReference type="Proteomes" id="UP000427825">
    <property type="component" value="Unassembled WGS sequence"/>
</dbReference>
<dbReference type="GO" id="GO:0016747">
    <property type="term" value="F:acyltransferase activity, transferring groups other than amino-acyl groups"/>
    <property type="evidence" value="ECO:0007669"/>
    <property type="project" value="InterPro"/>
</dbReference>
<keyword evidence="1" id="KW-1133">Transmembrane helix</keyword>
<dbReference type="AlphaFoldDB" id="A0A6H9Q5G3"/>
<accession>A0A6H9Q5G3</accession>
<organism evidence="3 4">
    <name type="scientific">Bacteroides caccae</name>
    <dbReference type="NCBI Taxonomy" id="47678"/>
    <lineage>
        <taxon>Bacteria</taxon>
        <taxon>Pseudomonadati</taxon>
        <taxon>Bacteroidota</taxon>
        <taxon>Bacteroidia</taxon>
        <taxon>Bacteroidales</taxon>
        <taxon>Bacteroidaceae</taxon>
        <taxon>Bacteroides</taxon>
    </lineage>
</organism>
<name>A0A6H9Q5G3_9BACE</name>
<gene>
    <name evidence="3" type="ORF">F2Y39_17180</name>
</gene>
<feature type="transmembrane region" description="Helical" evidence="1">
    <location>
        <begin position="81"/>
        <end position="98"/>
    </location>
</feature>
<reference evidence="3 4" key="1">
    <citation type="journal article" date="2019" name="Nat. Med.">
        <title>A library of human gut bacterial isolates paired with longitudinal multiomics data enables mechanistic microbiome research.</title>
        <authorList>
            <person name="Poyet M."/>
            <person name="Groussin M."/>
            <person name="Gibbons S.M."/>
            <person name="Avila-Pacheco J."/>
            <person name="Jiang X."/>
            <person name="Kearney S.M."/>
            <person name="Perrotta A.R."/>
            <person name="Berdy B."/>
            <person name="Zhao S."/>
            <person name="Lieberman T.D."/>
            <person name="Swanson P.K."/>
            <person name="Smith M."/>
            <person name="Roesemann S."/>
            <person name="Alexander J.E."/>
            <person name="Rich S.A."/>
            <person name="Livny J."/>
            <person name="Vlamakis H."/>
            <person name="Clish C."/>
            <person name="Bullock K."/>
            <person name="Deik A."/>
            <person name="Scott J."/>
            <person name="Pierce K.A."/>
            <person name="Xavier R.J."/>
            <person name="Alm E.J."/>
        </authorList>
    </citation>
    <scope>NUCLEOTIDE SEQUENCE [LARGE SCALE GENOMIC DNA]</scope>
    <source>
        <strain evidence="3 4">BIOML-A25</strain>
    </source>
</reference>
<dbReference type="InterPro" id="IPR002656">
    <property type="entry name" value="Acyl_transf_3_dom"/>
</dbReference>
<comment type="caution">
    <text evidence="3">The sequence shown here is derived from an EMBL/GenBank/DDBJ whole genome shotgun (WGS) entry which is preliminary data.</text>
</comment>
<dbReference type="Pfam" id="PF01757">
    <property type="entry name" value="Acyl_transf_3"/>
    <property type="match status" value="1"/>
</dbReference>
<evidence type="ECO:0000256" key="1">
    <source>
        <dbReference type="SAM" id="Phobius"/>
    </source>
</evidence>
<dbReference type="RefSeq" id="WP_130057088.1">
    <property type="nucleotide sequence ID" value="NZ_RCXH01000012.1"/>
</dbReference>
<proteinExistence type="predicted"/>
<protein>
    <recommendedName>
        <fullName evidence="2">Acyltransferase 3 domain-containing protein</fullName>
    </recommendedName>
</protein>
<dbReference type="EMBL" id="VVYJ01000011">
    <property type="protein sequence ID" value="KAA5473428.1"/>
    <property type="molecule type" value="Genomic_DNA"/>
</dbReference>
<keyword evidence="1" id="KW-0472">Membrane</keyword>
<keyword evidence="1" id="KW-0812">Transmembrane</keyword>
<feature type="transmembrane region" description="Helical" evidence="1">
    <location>
        <begin position="12"/>
        <end position="34"/>
    </location>
</feature>
<evidence type="ECO:0000313" key="3">
    <source>
        <dbReference type="EMBL" id="KAA5473428.1"/>
    </source>
</evidence>
<feature type="domain" description="Acyltransferase 3" evidence="2">
    <location>
        <begin position="12"/>
        <end position="130"/>
    </location>
</feature>
<evidence type="ECO:0000313" key="4">
    <source>
        <dbReference type="Proteomes" id="UP000427825"/>
    </source>
</evidence>
<feature type="transmembrane region" description="Helical" evidence="1">
    <location>
        <begin position="118"/>
        <end position="137"/>
    </location>
</feature>
<sequence length="138" mass="16403">MKKVLEKQRNSTIELLRILCILMIVFMHLVGIWWDYCDNLFDKEFVIFVNSLCNCAVTIFMLISGYYGIRFNLRKIVQFEMMVIFYSILFIFMQYSLIGGVGMKEMVKSVFPLLTSKYWFYTAYVIIFFCISIYSSIS</sequence>
<feature type="transmembrane region" description="Helical" evidence="1">
    <location>
        <begin position="46"/>
        <end position="69"/>
    </location>
</feature>
<evidence type="ECO:0000259" key="2">
    <source>
        <dbReference type="Pfam" id="PF01757"/>
    </source>
</evidence>